<dbReference type="GO" id="GO:0000049">
    <property type="term" value="F:tRNA binding"/>
    <property type="evidence" value="ECO:0007669"/>
    <property type="project" value="TreeGrafter"/>
</dbReference>
<dbReference type="GO" id="GO:0005737">
    <property type="term" value="C:cytoplasm"/>
    <property type="evidence" value="ECO:0007669"/>
    <property type="project" value="TreeGrafter"/>
</dbReference>
<dbReference type="Gene3D" id="3.40.50.150">
    <property type="entry name" value="Vaccinia Virus protein VP39"/>
    <property type="match status" value="1"/>
</dbReference>
<sequence length="139" mass="15350">MEEAATRLEREHVHSVYEKIAPYFNDSRYKALPKVRQFLLEHEPGSIIADVGCGNGKYLHINSSVFKLGCDVCLPLVDSARSQGHEVQLCDCLRLPYRDSCFDGVLSIAGRPIIHSTWESSGLCGLAVSVSDPGSIRMI</sequence>
<dbReference type="GO" id="GO:0005634">
    <property type="term" value="C:nucleus"/>
    <property type="evidence" value="ECO:0007669"/>
    <property type="project" value="TreeGrafter"/>
</dbReference>
<protein>
    <recommendedName>
        <fullName evidence="3">Methyltransferase type 11 domain-containing protein</fullName>
    </recommendedName>
</protein>
<evidence type="ECO:0000256" key="2">
    <source>
        <dbReference type="ARBA" id="ARBA00022679"/>
    </source>
</evidence>
<dbReference type="InterPro" id="IPR051422">
    <property type="entry name" value="AlkB_tRNA_MeTrf/Diox"/>
</dbReference>
<reference evidence="5" key="1">
    <citation type="submission" date="2018-06" db="EMBL/GenBank/DDBJ databases">
        <title>Genome assembly of Danube salmon.</title>
        <authorList>
            <person name="Macqueen D.J."/>
            <person name="Gundappa M.K."/>
        </authorList>
    </citation>
    <scope>NUCLEOTIDE SEQUENCE [LARGE SCALE GENOMIC DNA]</scope>
</reference>
<proteinExistence type="predicted"/>
<feature type="domain" description="Methyltransferase type 11" evidence="3">
    <location>
        <begin position="50"/>
        <end position="108"/>
    </location>
</feature>
<dbReference type="AlphaFoldDB" id="A0A4W5KNI4"/>
<keyword evidence="2" id="KW-0808">Transferase</keyword>
<dbReference type="Pfam" id="PF08241">
    <property type="entry name" value="Methyltransf_11"/>
    <property type="match status" value="1"/>
</dbReference>
<keyword evidence="1" id="KW-0489">Methyltransferase</keyword>
<keyword evidence="5" id="KW-1185">Reference proteome</keyword>
<dbReference type="GO" id="GO:0030488">
    <property type="term" value="P:tRNA methylation"/>
    <property type="evidence" value="ECO:0007669"/>
    <property type="project" value="TreeGrafter"/>
</dbReference>
<organism evidence="4 5">
    <name type="scientific">Hucho hucho</name>
    <name type="common">huchen</name>
    <dbReference type="NCBI Taxonomy" id="62062"/>
    <lineage>
        <taxon>Eukaryota</taxon>
        <taxon>Metazoa</taxon>
        <taxon>Chordata</taxon>
        <taxon>Craniata</taxon>
        <taxon>Vertebrata</taxon>
        <taxon>Euteleostomi</taxon>
        <taxon>Actinopterygii</taxon>
        <taxon>Neopterygii</taxon>
        <taxon>Teleostei</taxon>
        <taxon>Protacanthopterygii</taxon>
        <taxon>Salmoniformes</taxon>
        <taxon>Salmonidae</taxon>
        <taxon>Salmoninae</taxon>
        <taxon>Hucho</taxon>
    </lineage>
</organism>
<dbReference type="GO" id="GO:0106335">
    <property type="term" value="F:tRNA (5-carboxymethyluridine(34)-5-O)-methyltransferase activity"/>
    <property type="evidence" value="ECO:0007669"/>
    <property type="project" value="TreeGrafter"/>
</dbReference>
<reference evidence="4" key="3">
    <citation type="submission" date="2025-09" db="UniProtKB">
        <authorList>
            <consortium name="Ensembl"/>
        </authorList>
    </citation>
    <scope>IDENTIFICATION</scope>
</reference>
<dbReference type="InterPro" id="IPR013216">
    <property type="entry name" value="Methyltransf_11"/>
</dbReference>
<dbReference type="PANTHER" id="PTHR13069:SF35">
    <property type="entry name" value="TRNA METHYLTRANSFERASE 9-LIKE PROTEIN-RELATED"/>
    <property type="match status" value="1"/>
</dbReference>
<dbReference type="SUPFAM" id="SSF53335">
    <property type="entry name" value="S-adenosyl-L-methionine-dependent methyltransferases"/>
    <property type="match status" value="1"/>
</dbReference>
<dbReference type="PANTHER" id="PTHR13069">
    <property type="entry name" value="ALKYLATED DNA REPAIR PROTEIN ALKB HOMOLOG 8"/>
    <property type="match status" value="1"/>
</dbReference>
<dbReference type="Ensembl" id="ENSHHUT00000014037.1">
    <property type="protein sequence ID" value="ENSHHUP00000013596.1"/>
    <property type="gene ID" value="ENSHHUG00000008375.1"/>
</dbReference>
<dbReference type="GO" id="GO:0002098">
    <property type="term" value="P:tRNA wobble uridine modification"/>
    <property type="evidence" value="ECO:0007669"/>
    <property type="project" value="TreeGrafter"/>
</dbReference>
<evidence type="ECO:0000313" key="4">
    <source>
        <dbReference type="Ensembl" id="ENSHHUP00000013596.1"/>
    </source>
</evidence>
<dbReference type="GeneTree" id="ENSGT00940000165093"/>
<reference evidence="4" key="2">
    <citation type="submission" date="2025-08" db="UniProtKB">
        <authorList>
            <consortium name="Ensembl"/>
        </authorList>
    </citation>
    <scope>IDENTIFICATION</scope>
</reference>
<evidence type="ECO:0000313" key="5">
    <source>
        <dbReference type="Proteomes" id="UP000314982"/>
    </source>
</evidence>
<dbReference type="Proteomes" id="UP000314982">
    <property type="component" value="Unassembled WGS sequence"/>
</dbReference>
<evidence type="ECO:0000259" key="3">
    <source>
        <dbReference type="Pfam" id="PF08241"/>
    </source>
</evidence>
<name>A0A4W5KNI4_9TELE</name>
<dbReference type="InterPro" id="IPR029063">
    <property type="entry name" value="SAM-dependent_MTases_sf"/>
</dbReference>
<dbReference type="STRING" id="62062.ENSHHUP00000013596"/>
<accession>A0A4W5KNI4</accession>
<evidence type="ECO:0000256" key="1">
    <source>
        <dbReference type="ARBA" id="ARBA00022603"/>
    </source>
</evidence>
<dbReference type="GO" id="GO:0008757">
    <property type="term" value="F:S-adenosylmethionine-dependent methyltransferase activity"/>
    <property type="evidence" value="ECO:0007669"/>
    <property type="project" value="InterPro"/>
</dbReference>